<dbReference type="EC" id="3.2.1.-" evidence="3"/>
<dbReference type="GO" id="GO:0030245">
    <property type="term" value="P:cellulose catabolic process"/>
    <property type="evidence" value="ECO:0007669"/>
    <property type="project" value="UniProtKB-KW"/>
</dbReference>
<feature type="active site" description="Proton donor" evidence="1">
    <location>
        <position position="185"/>
    </location>
</feature>
<dbReference type="InterPro" id="IPR016288">
    <property type="entry name" value="Beta_cellobiohydrolase"/>
</dbReference>
<evidence type="ECO:0000313" key="6">
    <source>
        <dbReference type="Proteomes" id="UP000219072"/>
    </source>
</evidence>
<gene>
    <name evidence="5" type="ORF">SAMN06297387_101576</name>
</gene>
<dbReference type="EMBL" id="OCNE01000001">
    <property type="protein sequence ID" value="SOD59289.1"/>
    <property type="molecule type" value="Genomic_DNA"/>
</dbReference>
<accession>A0A286DKW9</accession>
<dbReference type="InterPro" id="IPR036434">
    <property type="entry name" value="Beta_cellobiohydrolase_sf"/>
</dbReference>
<keyword evidence="3" id="KW-0624">Polysaccharide degradation</keyword>
<dbReference type="AlphaFoldDB" id="A0A286DKW9"/>
<sequence>MARRLTVAGRGTMTHMPGPTTAVSRRPDRPLSLTLALSSLTLALLALGCSSGDAAPPGGEGGPEGQLIDDSSGFWVDPDSPAARQVRQWEESGRADEARLVRRIADRPLSHWPPEGDPAPLVRDVTGAASEAGRTALLVAYNIPHRDCGQYSEGGAPSDDAYRDWIDDLAEAVGDAETVVVLEPDAVPHTLDGCTAPMYVQDRYALLSEAVDRLKEQPGTRVYLDAGNPDWVTDVGRLAQALRDSGVERADGFALNVSNFQTTEASTEYGRELSGLLDDAHFVIDTSRNGNGPWEDGGDERWCNPPGRALGTPPTTETGDDLVDAYLWVKRPGESDGECRGGPPPGQWWPEYALGLAERAEG</sequence>
<feature type="active site" description="Proton acceptor" evidence="1">
    <location>
        <position position="336"/>
    </location>
</feature>
<feature type="binding site" evidence="2">
    <location>
        <position position="259"/>
    </location>
    <ligand>
        <name>substrate</name>
    </ligand>
</feature>
<feature type="binding site" evidence="2">
    <location>
        <position position="330"/>
    </location>
    <ligand>
        <name>substrate</name>
    </ligand>
</feature>
<comment type="similarity">
    <text evidence="3">Belongs to the glycosyl hydrolase family 6.</text>
</comment>
<evidence type="ECO:0000256" key="2">
    <source>
        <dbReference type="PIRSR" id="PIRSR001100-2"/>
    </source>
</evidence>
<protein>
    <recommendedName>
        <fullName evidence="3">Glucanase</fullName>
        <ecNumber evidence="3">3.2.1.-</ecNumber>
    </recommendedName>
</protein>
<keyword evidence="3" id="KW-0378">Hydrolase</keyword>
<dbReference type="Pfam" id="PF01341">
    <property type="entry name" value="Glyco_hydro_6"/>
    <property type="match status" value="1"/>
</dbReference>
<evidence type="ECO:0000256" key="4">
    <source>
        <dbReference type="SAM" id="MobiDB-lite"/>
    </source>
</evidence>
<evidence type="ECO:0000313" key="5">
    <source>
        <dbReference type="EMBL" id="SOD59289.1"/>
    </source>
</evidence>
<name>A0A286DKW9_9ACTN</name>
<keyword evidence="3" id="KW-0119">Carbohydrate metabolism</keyword>
<dbReference type="Gene3D" id="3.20.20.40">
    <property type="entry name" value="1, 4-beta cellobiohydrolase"/>
    <property type="match status" value="1"/>
</dbReference>
<dbReference type="PRINTS" id="PR00733">
    <property type="entry name" value="GLHYDRLASE6"/>
</dbReference>
<feature type="binding site" evidence="2">
    <location>
        <position position="334"/>
    </location>
    <ligand>
        <name>substrate</name>
    </ligand>
</feature>
<keyword evidence="3" id="KW-0136">Cellulose degradation</keyword>
<evidence type="ECO:0000256" key="1">
    <source>
        <dbReference type="PIRSR" id="PIRSR001100-1"/>
    </source>
</evidence>
<dbReference type="PANTHER" id="PTHR34876:SF4">
    <property type="entry name" value="1,4-BETA-D-GLUCAN CELLOBIOHYDROLASE C-RELATED"/>
    <property type="match status" value="1"/>
</dbReference>
<dbReference type="GO" id="GO:0004553">
    <property type="term" value="F:hydrolase activity, hydrolyzing O-glycosyl compounds"/>
    <property type="evidence" value="ECO:0007669"/>
    <property type="project" value="InterPro"/>
</dbReference>
<dbReference type="SUPFAM" id="SSF51989">
    <property type="entry name" value="Glycosyl hydrolases family 6, cellulases"/>
    <property type="match status" value="1"/>
</dbReference>
<feature type="region of interest" description="Disordered" evidence="4">
    <location>
        <begin position="1"/>
        <end position="27"/>
    </location>
</feature>
<dbReference type="Proteomes" id="UP000219072">
    <property type="component" value="Unassembled WGS sequence"/>
</dbReference>
<evidence type="ECO:0000256" key="3">
    <source>
        <dbReference type="RuleBase" id="RU361186"/>
    </source>
</evidence>
<keyword evidence="3" id="KW-0326">Glycosidase</keyword>
<feature type="binding site" evidence="2">
    <location>
        <position position="231"/>
    </location>
    <ligand>
        <name>substrate</name>
    </ligand>
</feature>
<reference evidence="5 6" key="1">
    <citation type="submission" date="2017-09" db="EMBL/GenBank/DDBJ databases">
        <authorList>
            <person name="Ehlers B."/>
            <person name="Leendertz F.H."/>
        </authorList>
    </citation>
    <scope>NUCLEOTIDE SEQUENCE [LARGE SCALE GENOMIC DNA]</scope>
    <source>
        <strain evidence="5 6">CGMCC 4.7095</strain>
    </source>
</reference>
<feature type="region of interest" description="Disordered" evidence="4">
    <location>
        <begin position="54"/>
        <end position="73"/>
    </location>
</feature>
<organism evidence="5 6">
    <name type="scientific">Streptomyces zhaozhouensis</name>
    <dbReference type="NCBI Taxonomy" id="1300267"/>
    <lineage>
        <taxon>Bacteria</taxon>
        <taxon>Bacillati</taxon>
        <taxon>Actinomycetota</taxon>
        <taxon>Actinomycetes</taxon>
        <taxon>Kitasatosporales</taxon>
        <taxon>Streptomycetaceae</taxon>
        <taxon>Streptomyces</taxon>
    </lineage>
</organism>
<dbReference type="PANTHER" id="PTHR34876">
    <property type="match status" value="1"/>
</dbReference>
<feature type="binding site" evidence="2">
    <location>
        <position position="302"/>
    </location>
    <ligand>
        <name>substrate</name>
    </ligand>
</feature>
<dbReference type="PIRSF" id="PIRSF001100">
    <property type="entry name" value="Beta_cellobiohydrolase"/>
    <property type="match status" value="1"/>
</dbReference>
<proteinExistence type="inferred from homology"/>
<keyword evidence="6" id="KW-1185">Reference proteome</keyword>